<dbReference type="PANTHER" id="PTHR36509:SF3">
    <property type="entry name" value="SIGNAL PEPTIDE PROTEIN"/>
    <property type="match status" value="1"/>
</dbReference>
<dbReference type="AlphaFoldDB" id="A0A4Y8WJL8"/>
<dbReference type="Gene3D" id="2.60.40.1610">
    <property type="entry name" value="Domain of unknown function DUF1254"/>
    <property type="match status" value="1"/>
</dbReference>
<dbReference type="PANTHER" id="PTHR36509">
    <property type="entry name" value="BLL3101 PROTEIN"/>
    <property type="match status" value="1"/>
</dbReference>
<comment type="caution">
    <text evidence="4">The sequence shown here is derived from an EMBL/GenBank/DDBJ whole genome shotgun (WGS) entry which is preliminary data.</text>
</comment>
<organism evidence="4 5">
    <name type="scientific">Vibrio ouci</name>
    <dbReference type="NCBI Taxonomy" id="2499078"/>
    <lineage>
        <taxon>Bacteria</taxon>
        <taxon>Pseudomonadati</taxon>
        <taxon>Pseudomonadota</taxon>
        <taxon>Gammaproteobacteria</taxon>
        <taxon>Vibrionales</taxon>
        <taxon>Vibrionaceae</taxon>
        <taxon>Vibrio</taxon>
    </lineage>
</organism>
<evidence type="ECO:0000313" key="5">
    <source>
        <dbReference type="Proteomes" id="UP000297753"/>
    </source>
</evidence>
<dbReference type="InterPro" id="IPR010621">
    <property type="entry name" value="DUF1214"/>
</dbReference>
<dbReference type="Pfam" id="PF06863">
    <property type="entry name" value="DUF1254"/>
    <property type="match status" value="1"/>
</dbReference>
<keyword evidence="1" id="KW-0732">Signal</keyword>
<feature type="domain" description="DUF1214" evidence="2">
    <location>
        <begin position="360"/>
        <end position="462"/>
    </location>
</feature>
<gene>
    <name evidence="4" type="ORF">ELS82_01645</name>
</gene>
<keyword evidence="5" id="KW-1185">Reference proteome</keyword>
<evidence type="ECO:0000259" key="3">
    <source>
        <dbReference type="Pfam" id="PF06863"/>
    </source>
</evidence>
<dbReference type="InterPro" id="IPR037049">
    <property type="entry name" value="DUF1214_C_sf"/>
</dbReference>
<dbReference type="Gene3D" id="2.60.120.600">
    <property type="entry name" value="Domain of unknown function DUF1214, C-terminal domain"/>
    <property type="match status" value="1"/>
</dbReference>
<dbReference type="OrthoDB" id="272779at2"/>
<evidence type="ECO:0000313" key="4">
    <source>
        <dbReference type="EMBL" id="TFH93137.1"/>
    </source>
</evidence>
<dbReference type="InterPro" id="IPR010679">
    <property type="entry name" value="DUF1254"/>
</dbReference>
<evidence type="ECO:0000259" key="2">
    <source>
        <dbReference type="Pfam" id="PF06742"/>
    </source>
</evidence>
<proteinExistence type="predicted"/>
<sequence>MRKSILALSIATITSFGALAPVHASVENQLEQQALQAQEIEQTRFLRRAVEAGHWIMPQVMYDAMATRAIEDFNGDDLTVFYYSRPMNEQAQVVTGNNNSPYVHLYHDLAKHDAVVVELPEATNANAFFGTFLDSWHKPIADVGPDGEDKGAGGKYLLIGPNFKGEVPQGYFPIHYDTYRGYLSMRSLTATTSDEDMDRHVEYVQKIKVYPYGEKHKQTQHIDWFGKLYDATIKFDMSYWEVVNQRIQDEVIKADEKAFYGMMKSLGIEKGQEFNPTPEQVKFFEQATLQLHQEVQHDVATYAPRLWGDKAQWTLPVPRTMMTTEATYVDPSWNDYQSRGTTFYFYFAPPASLADSKSTTYIKNGHDENGLILNGDFDYQMTVQSDVPAKRFWSALTYSTHTGAYVIGADTVGIASNEPATVFNDDGTATLNWSANCEGKVNCMEVNKGEEFFLLFRLYGPETNFFNGQFVLNDLEKIDS</sequence>
<accession>A0A4Y8WJL8</accession>
<dbReference type="Proteomes" id="UP000297753">
    <property type="component" value="Unassembled WGS sequence"/>
</dbReference>
<dbReference type="EMBL" id="SATR01000002">
    <property type="protein sequence ID" value="TFH93137.1"/>
    <property type="molecule type" value="Genomic_DNA"/>
</dbReference>
<protein>
    <submittedName>
        <fullName evidence="4">DUF1254 domain-containing protein</fullName>
    </submittedName>
</protein>
<dbReference type="InterPro" id="IPR037050">
    <property type="entry name" value="DUF1254_sf"/>
</dbReference>
<dbReference type="Gene3D" id="1.10.3360.10">
    <property type="entry name" value="VPA0735-like domain"/>
    <property type="match status" value="1"/>
</dbReference>
<evidence type="ECO:0000256" key="1">
    <source>
        <dbReference type="SAM" id="SignalP"/>
    </source>
</evidence>
<name>A0A4Y8WJL8_9VIBR</name>
<dbReference type="Pfam" id="PF06742">
    <property type="entry name" value="DUF1214"/>
    <property type="match status" value="1"/>
</dbReference>
<feature type="signal peptide" evidence="1">
    <location>
        <begin position="1"/>
        <end position="20"/>
    </location>
</feature>
<feature type="domain" description="DUF1254" evidence="3">
    <location>
        <begin position="82"/>
        <end position="211"/>
    </location>
</feature>
<feature type="chain" id="PRO_5021377025" evidence="1">
    <location>
        <begin position="21"/>
        <end position="480"/>
    </location>
</feature>
<dbReference type="RefSeq" id="WP_134833925.1">
    <property type="nucleotide sequence ID" value="NZ_SATR01000002.1"/>
</dbReference>
<dbReference type="SUPFAM" id="SSF160935">
    <property type="entry name" value="VPA0735-like"/>
    <property type="match status" value="1"/>
</dbReference>
<reference evidence="4 5" key="1">
    <citation type="submission" date="2019-01" db="EMBL/GenBank/DDBJ databases">
        <title>Vibrio BEI176 sp. nov, a marine bacterium isolated from China: eastern marignal seas.</title>
        <authorList>
            <person name="Li B."/>
        </authorList>
    </citation>
    <scope>NUCLEOTIDE SEQUENCE [LARGE SCALE GENOMIC DNA]</scope>
    <source>
        <strain evidence="4 5">BEI176</strain>
    </source>
</reference>